<evidence type="ECO:0000313" key="7">
    <source>
        <dbReference type="Proteomes" id="UP000271974"/>
    </source>
</evidence>
<dbReference type="InterPro" id="IPR033753">
    <property type="entry name" value="GCV_H/Fam206"/>
</dbReference>
<feature type="modified residue" description="N6-lipoyllysine" evidence="3">
    <location>
        <position position="57"/>
    </location>
</feature>
<feature type="domain" description="Lipoyl-binding" evidence="5">
    <location>
        <begin position="16"/>
        <end position="98"/>
    </location>
</feature>
<comment type="function">
    <text evidence="4">The H protein shuttles the methylamine group of glycine from the P protein to the T protein.</text>
</comment>
<dbReference type="AlphaFoldDB" id="A0A3S1BL49"/>
<dbReference type="STRING" id="188477.A0A3S1BL49"/>
<dbReference type="InterPro" id="IPR017453">
    <property type="entry name" value="GCV_H_sub"/>
</dbReference>
<keyword evidence="4" id="KW-0496">Mitochondrion</keyword>
<keyword evidence="2 3" id="KW-0450">Lipoyl</keyword>
<dbReference type="Proteomes" id="UP000271974">
    <property type="component" value="Unassembled WGS sequence"/>
</dbReference>
<dbReference type="EMBL" id="RQTK01001610">
    <property type="protein sequence ID" value="RUS69663.1"/>
    <property type="molecule type" value="Genomic_DNA"/>
</dbReference>
<accession>A0A3S1BL49</accession>
<dbReference type="Gene3D" id="2.40.50.100">
    <property type="match status" value="1"/>
</dbReference>
<dbReference type="CDD" id="cd06848">
    <property type="entry name" value="GCS_H"/>
    <property type="match status" value="1"/>
</dbReference>
<dbReference type="GO" id="GO:0009249">
    <property type="term" value="P:protein lipoylation"/>
    <property type="evidence" value="ECO:0007669"/>
    <property type="project" value="TreeGrafter"/>
</dbReference>
<keyword evidence="4" id="KW-0809">Transit peptide</keyword>
<gene>
    <name evidence="6" type="ORF">EGW08_022568</name>
</gene>
<feature type="non-terminal residue" evidence="6">
    <location>
        <position position="118"/>
    </location>
</feature>
<dbReference type="NCBIfam" id="NF002270">
    <property type="entry name" value="PRK01202.1"/>
    <property type="match status" value="1"/>
</dbReference>
<feature type="non-terminal residue" evidence="6">
    <location>
        <position position="1"/>
    </location>
</feature>
<comment type="subunit">
    <text evidence="4">The glycine cleavage system is composed of four proteins: P, T, L and H.</text>
</comment>
<name>A0A3S1BL49_ELYCH</name>
<dbReference type="PROSITE" id="PS50968">
    <property type="entry name" value="BIOTINYL_LIPOYL"/>
    <property type="match status" value="1"/>
</dbReference>
<dbReference type="InterPro" id="IPR000089">
    <property type="entry name" value="Biotin_lipoyl"/>
</dbReference>
<protein>
    <recommendedName>
        <fullName evidence="4">Glycine cleavage system H protein</fullName>
    </recommendedName>
</protein>
<dbReference type="PANTHER" id="PTHR11715">
    <property type="entry name" value="GLYCINE CLEAVAGE SYSTEM H PROTEIN"/>
    <property type="match status" value="1"/>
</dbReference>
<dbReference type="GO" id="GO:0019464">
    <property type="term" value="P:glycine decarboxylation via glycine cleavage system"/>
    <property type="evidence" value="ECO:0007669"/>
    <property type="project" value="UniProtKB-UniRule"/>
</dbReference>
<proteinExistence type="inferred from homology"/>
<reference evidence="6 7" key="1">
    <citation type="submission" date="2019-01" db="EMBL/GenBank/DDBJ databases">
        <title>A draft genome assembly of the solar-powered sea slug Elysia chlorotica.</title>
        <authorList>
            <person name="Cai H."/>
            <person name="Li Q."/>
            <person name="Fang X."/>
            <person name="Li J."/>
            <person name="Curtis N.E."/>
            <person name="Altenburger A."/>
            <person name="Shibata T."/>
            <person name="Feng M."/>
            <person name="Maeda T."/>
            <person name="Schwartz J.A."/>
            <person name="Shigenobu S."/>
            <person name="Lundholm N."/>
            <person name="Nishiyama T."/>
            <person name="Yang H."/>
            <person name="Hasebe M."/>
            <person name="Li S."/>
            <person name="Pierce S.K."/>
            <person name="Wang J."/>
        </authorList>
    </citation>
    <scope>NUCLEOTIDE SEQUENCE [LARGE SCALE GENOMIC DNA]</scope>
    <source>
        <strain evidence="6">EC2010</strain>
        <tissue evidence="6">Whole organism of an adult</tissue>
    </source>
</reference>
<dbReference type="GO" id="GO:0005960">
    <property type="term" value="C:glycine cleavage complex"/>
    <property type="evidence" value="ECO:0007669"/>
    <property type="project" value="UniProtKB-UniRule"/>
</dbReference>
<organism evidence="6 7">
    <name type="scientific">Elysia chlorotica</name>
    <name type="common">Eastern emerald elysia</name>
    <name type="synonym">Sea slug</name>
    <dbReference type="NCBI Taxonomy" id="188477"/>
    <lineage>
        <taxon>Eukaryota</taxon>
        <taxon>Metazoa</taxon>
        <taxon>Spiralia</taxon>
        <taxon>Lophotrochozoa</taxon>
        <taxon>Mollusca</taxon>
        <taxon>Gastropoda</taxon>
        <taxon>Heterobranchia</taxon>
        <taxon>Euthyneura</taxon>
        <taxon>Panpulmonata</taxon>
        <taxon>Sacoglossa</taxon>
        <taxon>Placobranchoidea</taxon>
        <taxon>Plakobranchidae</taxon>
        <taxon>Elysia</taxon>
    </lineage>
</organism>
<dbReference type="NCBIfam" id="TIGR00527">
    <property type="entry name" value="gcvH"/>
    <property type="match status" value="1"/>
</dbReference>
<comment type="subcellular location">
    <subcellularLocation>
        <location evidence="4">Mitochondrion</location>
    </subcellularLocation>
</comment>
<evidence type="ECO:0000259" key="5">
    <source>
        <dbReference type="PROSITE" id="PS50968"/>
    </source>
</evidence>
<evidence type="ECO:0000256" key="4">
    <source>
        <dbReference type="RuleBase" id="RU364055"/>
    </source>
</evidence>
<dbReference type="GO" id="GO:0005739">
    <property type="term" value="C:mitochondrion"/>
    <property type="evidence" value="ECO:0007669"/>
    <property type="project" value="UniProtKB-SubCell"/>
</dbReference>
<comment type="caution">
    <text evidence="6">The sequence shown here is derived from an EMBL/GenBank/DDBJ whole genome shotgun (WGS) entry which is preliminary data.</text>
</comment>
<evidence type="ECO:0000256" key="1">
    <source>
        <dbReference type="ARBA" id="ARBA00009249"/>
    </source>
</evidence>
<evidence type="ECO:0000256" key="3">
    <source>
        <dbReference type="PIRSR" id="PIRSR617453-50"/>
    </source>
</evidence>
<comment type="similarity">
    <text evidence="1 4">Belongs to the GcvH family.</text>
</comment>
<dbReference type="HAMAP" id="MF_00272">
    <property type="entry name" value="GcvH"/>
    <property type="match status" value="1"/>
</dbReference>
<evidence type="ECO:0000313" key="6">
    <source>
        <dbReference type="EMBL" id="RUS69663.1"/>
    </source>
</evidence>
<comment type="cofactor">
    <cofactor evidence="4">
        <name>(R)-lipoate</name>
        <dbReference type="ChEBI" id="CHEBI:83088"/>
    </cofactor>
    <text evidence="4">Binds 1 lipoyl cofactor covalently.</text>
</comment>
<sequence>CLYSATNEWIKVEGNIARVGIDDYSQKEFGEIVYVDLPKVGNGYSKDEEACVIESVKTASDVCMPLSGKVIRVNTDLESNPSLINQSCYEAGWLFDMELSNESELKELIKPEDYKSYV</sequence>
<dbReference type="InterPro" id="IPR011053">
    <property type="entry name" value="Single_hybrid_motif"/>
</dbReference>
<keyword evidence="7" id="KW-1185">Reference proteome</keyword>
<dbReference type="SUPFAM" id="SSF51230">
    <property type="entry name" value="Single hybrid motif"/>
    <property type="match status" value="1"/>
</dbReference>
<dbReference type="Pfam" id="PF01597">
    <property type="entry name" value="GCV_H"/>
    <property type="match status" value="1"/>
</dbReference>
<dbReference type="PANTHER" id="PTHR11715:SF3">
    <property type="entry name" value="GLYCINE CLEAVAGE SYSTEM H PROTEIN-RELATED"/>
    <property type="match status" value="1"/>
</dbReference>
<dbReference type="OrthoDB" id="10264154at2759"/>
<evidence type="ECO:0000256" key="2">
    <source>
        <dbReference type="ARBA" id="ARBA00022823"/>
    </source>
</evidence>
<dbReference type="InterPro" id="IPR002930">
    <property type="entry name" value="GCV_H"/>
</dbReference>